<keyword evidence="7 16" id="KW-0547">Nucleotide-binding</keyword>
<dbReference type="NCBIfam" id="TIGR01494">
    <property type="entry name" value="ATPase_P-type"/>
    <property type="match status" value="2"/>
</dbReference>
<dbReference type="NCBIfam" id="TIGR01652">
    <property type="entry name" value="ATPase-Plipid"/>
    <property type="match status" value="1"/>
</dbReference>
<dbReference type="SUPFAM" id="SSF81660">
    <property type="entry name" value="Metal cation-transporting ATPase, ATP-binding domain N"/>
    <property type="match status" value="1"/>
</dbReference>
<keyword evidence="22" id="KW-1185">Reference proteome</keyword>
<reference evidence="21" key="1">
    <citation type="submission" date="2020-11" db="EMBL/GenBank/DDBJ databases">
        <authorList>
            <person name="Tran Van P."/>
        </authorList>
    </citation>
    <scope>NUCLEOTIDE SEQUENCE</scope>
</reference>
<dbReference type="EMBL" id="CAJPVJ010010873">
    <property type="protein sequence ID" value="CAG2173474.1"/>
    <property type="molecule type" value="Genomic_DNA"/>
</dbReference>
<dbReference type="InterPro" id="IPR001757">
    <property type="entry name" value="P_typ_ATPase"/>
</dbReference>
<evidence type="ECO:0000256" key="1">
    <source>
        <dbReference type="ARBA" id="ARBA00001946"/>
    </source>
</evidence>
<evidence type="ECO:0000256" key="6">
    <source>
        <dbReference type="ARBA" id="ARBA00022723"/>
    </source>
</evidence>
<dbReference type="InterPro" id="IPR023214">
    <property type="entry name" value="HAD_sf"/>
</dbReference>
<dbReference type="GO" id="GO:0005524">
    <property type="term" value="F:ATP binding"/>
    <property type="evidence" value="ECO:0007669"/>
    <property type="project" value="UniProtKB-UniRule"/>
</dbReference>
<evidence type="ECO:0000256" key="7">
    <source>
        <dbReference type="ARBA" id="ARBA00022741"/>
    </source>
</evidence>
<keyword evidence="9 17" id="KW-0460">Magnesium</keyword>
<evidence type="ECO:0000256" key="11">
    <source>
        <dbReference type="ARBA" id="ARBA00022989"/>
    </source>
</evidence>
<dbReference type="PANTHER" id="PTHR24092:SF5">
    <property type="entry name" value="PHOSPHOLIPID-TRANSPORTING ATPASE"/>
    <property type="match status" value="1"/>
</dbReference>
<feature type="transmembrane region" description="Helical" evidence="18">
    <location>
        <begin position="702"/>
        <end position="723"/>
    </location>
</feature>
<evidence type="ECO:0000256" key="3">
    <source>
        <dbReference type="ARBA" id="ARBA00008109"/>
    </source>
</evidence>
<comment type="subcellular location">
    <subcellularLocation>
        <location evidence="2">Endomembrane system</location>
        <topology evidence="2">Multi-pass membrane protein</topology>
    </subcellularLocation>
    <subcellularLocation>
        <location evidence="18">Membrane</location>
        <topology evidence="18">Multi-pass membrane protein</topology>
    </subcellularLocation>
</comment>
<feature type="binding site" evidence="17">
    <location>
        <position position="111"/>
    </location>
    <ligand>
        <name>Mg(2+)</name>
        <dbReference type="ChEBI" id="CHEBI:18420"/>
    </ligand>
</feature>
<dbReference type="Proteomes" id="UP000728032">
    <property type="component" value="Unassembled WGS sequence"/>
</dbReference>
<evidence type="ECO:0000256" key="18">
    <source>
        <dbReference type="RuleBase" id="RU362033"/>
    </source>
</evidence>
<dbReference type="OrthoDB" id="377733at2759"/>
<comment type="catalytic activity">
    <reaction evidence="14 18">
        <text>ATP + H2O + phospholipidSide 1 = ADP + phosphate + phospholipidSide 2.</text>
        <dbReference type="EC" id="7.6.2.1"/>
    </reaction>
</comment>
<evidence type="ECO:0000256" key="19">
    <source>
        <dbReference type="SAM" id="MobiDB-lite"/>
    </source>
</evidence>
<feature type="binding site" evidence="17">
    <location>
        <position position="109"/>
    </location>
    <ligand>
        <name>Mg(2+)</name>
        <dbReference type="ChEBI" id="CHEBI:18420"/>
    </ligand>
</feature>
<evidence type="ECO:0000256" key="8">
    <source>
        <dbReference type="ARBA" id="ARBA00022840"/>
    </source>
</evidence>
<comment type="similarity">
    <text evidence="3 18">Belongs to the cation transport ATPase (P-type) (TC 3.A.3) family. Type IV subfamily.</text>
</comment>
<evidence type="ECO:0000256" key="13">
    <source>
        <dbReference type="ARBA" id="ARBA00023136"/>
    </source>
</evidence>
<evidence type="ECO:0000256" key="15">
    <source>
        <dbReference type="PIRSR" id="PIRSR606539-1"/>
    </source>
</evidence>
<feature type="transmembrane region" description="Helical" evidence="18">
    <location>
        <begin position="49"/>
        <end position="69"/>
    </location>
</feature>
<feature type="binding site" evidence="16">
    <location>
        <position position="111"/>
    </location>
    <ligand>
        <name>ATP</name>
        <dbReference type="ChEBI" id="CHEBI:30616"/>
    </ligand>
</feature>
<dbReference type="Pfam" id="PF16212">
    <property type="entry name" value="PhoLip_ATPase_C"/>
    <property type="match status" value="1"/>
</dbReference>
<dbReference type="InterPro" id="IPR006539">
    <property type="entry name" value="P-type_ATPase_IV"/>
</dbReference>
<feature type="binding site" evidence="16">
    <location>
        <position position="255"/>
    </location>
    <ligand>
        <name>ATP</name>
        <dbReference type="ChEBI" id="CHEBI:30616"/>
    </ligand>
</feature>
<dbReference type="FunFam" id="3.40.50.1000:FF:000009">
    <property type="entry name" value="Phospholipid-transporting ATPase"/>
    <property type="match status" value="1"/>
</dbReference>
<dbReference type="GO" id="GO:0005768">
    <property type="term" value="C:endosome"/>
    <property type="evidence" value="ECO:0007669"/>
    <property type="project" value="TreeGrafter"/>
</dbReference>
<keyword evidence="8 16" id="KW-0067">ATP-binding</keyword>
<dbReference type="GO" id="GO:0000287">
    <property type="term" value="F:magnesium ion binding"/>
    <property type="evidence" value="ECO:0007669"/>
    <property type="project" value="UniProtKB-UniRule"/>
</dbReference>
<keyword evidence="4" id="KW-0813">Transport</keyword>
<dbReference type="FunFam" id="3.40.1110.10:FF:000097">
    <property type="entry name" value="Phospholipid-transporting ATPase"/>
    <property type="match status" value="1"/>
</dbReference>
<feature type="binding site" evidence="16">
    <location>
        <position position="430"/>
    </location>
    <ligand>
        <name>ATP</name>
        <dbReference type="ChEBI" id="CHEBI:30616"/>
    </ligand>
</feature>
<proteinExistence type="inferred from homology"/>
<name>A0A7R9M9Z2_9ACAR</name>
<evidence type="ECO:0000313" key="21">
    <source>
        <dbReference type="EMBL" id="CAD7656287.1"/>
    </source>
</evidence>
<evidence type="ECO:0000256" key="14">
    <source>
        <dbReference type="ARBA" id="ARBA00034036"/>
    </source>
</evidence>
<organism evidence="21">
    <name type="scientific">Oppiella nova</name>
    <dbReference type="NCBI Taxonomy" id="334625"/>
    <lineage>
        <taxon>Eukaryota</taxon>
        <taxon>Metazoa</taxon>
        <taxon>Ecdysozoa</taxon>
        <taxon>Arthropoda</taxon>
        <taxon>Chelicerata</taxon>
        <taxon>Arachnida</taxon>
        <taxon>Acari</taxon>
        <taxon>Acariformes</taxon>
        <taxon>Sarcoptiformes</taxon>
        <taxon>Oribatida</taxon>
        <taxon>Brachypylina</taxon>
        <taxon>Oppioidea</taxon>
        <taxon>Oppiidae</taxon>
        <taxon>Oppiella</taxon>
    </lineage>
</organism>
<feature type="binding site" evidence="16">
    <location>
        <position position="542"/>
    </location>
    <ligand>
        <name>ATP</name>
        <dbReference type="ChEBI" id="CHEBI:30616"/>
    </ligand>
</feature>
<keyword evidence="11 18" id="KW-1133">Transmembrane helix</keyword>
<dbReference type="EC" id="7.6.2.1" evidence="18"/>
<dbReference type="GO" id="GO:0005886">
    <property type="term" value="C:plasma membrane"/>
    <property type="evidence" value="ECO:0007669"/>
    <property type="project" value="TreeGrafter"/>
</dbReference>
<dbReference type="EMBL" id="OC925698">
    <property type="protein sequence ID" value="CAD7656287.1"/>
    <property type="molecule type" value="Genomic_DNA"/>
</dbReference>
<feature type="binding site" evidence="16">
    <location>
        <position position="432"/>
    </location>
    <ligand>
        <name>ATP</name>
        <dbReference type="ChEBI" id="CHEBI:30616"/>
    </ligand>
</feature>
<feature type="binding site" evidence="16">
    <location>
        <position position="321"/>
    </location>
    <ligand>
        <name>ATP</name>
        <dbReference type="ChEBI" id="CHEBI:30616"/>
    </ligand>
</feature>
<dbReference type="GO" id="GO:0045332">
    <property type="term" value="P:phospholipid translocation"/>
    <property type="evidence" value="ECO:0007669"/>
    <property type="project" value="TreeGrafter"/>
</dbReference>
<feature type="binding site" evidence="16">
    <location>
        <position position="109"/>
    </location>
    <ligand>
        <name>ATP</name>
        <dbReference type="ChEBI" id="CHEBI:30616"/>
    </ligand>
</feature>
<evidence type="ECO:0000256" key="2">
    <source>
        <dbReference type="ARBA" id="ARBA00004127"/>
    </source>
</evidence>
<evidence type="ECO:0000256" key="4">
    <source>
        <dbReference type="ARBA" id="ARBA00022448"/>
    </source>
</evidence>
<dbReference type="GO" id="GO:0006897">
    <property type="term" value="P:endocytosis"/>
    <property type="evidence" value="ECO:0007669"/>
    <property type="project" value="TreeGrafter"/>
</dbReference>
<dbReference type="InterPro" id="IPR036412">
    <property type="entry name" value="HAD-like_sf"/>
</dbReference>
<evidence type="ECO:0000256" key="17">
    <source>
        <dbReference type="PIRSR" id="PIRSR606539-3"/>
    </source>
</evidence>
<dbReference type="Pfam" id="PF13246">
    <property type="entry name" value="Cation_ATPase"/>
    <property type="match status" value="1"/>
</dbReference>
<keyword evidence="13 18" id="KW-0472">Membrane</keyword>
<feature type="binding site" evidence="16">
    <location>
        <position position="518"/>
    </location>
    <ligand>
        <name>ATP</name>
        <dbReference type="ChEBI" id="CHEBI:30616"/>
    </ligand>
</feature>
<evidence type="ECO:0000259" key="20">
    <source>
        <dbReference type="Pfam" id="PF16212"/>
    </source>
</evidence>
<comment type="cofactor">
    <cofactor evidence="1 17">
        <name>Mg(2+)</name>
        <dbReference type="ChEBI" id="CHEBI:18420"/>
    </cofactor>
</comment>
<dbReference type="SFLD" id="SFLDS00003">
    <property type="entry name" value="Haloacid_Dehalogenase"/>
    <property type="match status" value="1"/>
</dbReference>
<gene>
    <name evidence="21" type="ORF">ONB1V03_LOCUS12926</name>
</gene>
<feature type="binding site" evidence="16">
    <location>
        <position position="297"/>
    </location>
    <ligand>
        <name>ATP</name>
        <dbReference type="ChEBI" id="CHEBI:30616"/>
    </ligand>
</feature>
<feature type="binding site" evidence="16">
    <location>
        <position position="431"/>
    </location>
    <ligand>
        <name>ATP</name>
        <dbReference type="ChEBI" id="CHEBI:30616"/>
    </ligand>
</feature>
<keyword evidence="10 18" id="KW-1278">Translocase</keyword>
<dbReference type="Gene3D" id="1.20.1110.10">
    <property type="entry name" value="Calcium-transporting ATPase, transmembrane domain"/>
    <property type="match status" value="1"/>
</dbReference>
<feature type="transmembrane region" description="Helical" evidence="18">
    <location>
        <begin position="599"/>
        <end position="621"/>
    </location>
</feature>
<feature type="transmembrane region" description="Helical" evidence="18">
    <location>
        <begin position="21"/>
        <end position="43"/>
    </location>
</feature>
<dbReference type="SFLD" id="SFLDG00002">
    <property type="entry name" value="C1.7:_P-type_atpase_like"/>
    <property type="match status" value="1"/>
</dbReference>
<feature type="binding site" evidence="16">
    <location>
        <position position="110"/>
    </location>
    <ligand>
        <name>ATP</name>
        <dbReference type="ChEBI" id="CHEBI:30616"/>
    </ligand>
</feature>
<feature type="region of interest" description="Disordered" evidence="19">
    <location>
        <begin position="150"/>
        <end position="175"/>
    </location>
</feature>
<dbReference type="AlphaFoldDB" id="A0A7R9M9Z2"/>
<dbReference type="Gene3D" id="3.40.50.1000">
    <property type="entry name" value="HAD superfamily/HAD-like"/>
    <property type="match status" value="2"/>
</dbReference>
<keyword evidence="5 18" id="KW-0812">Transmembrane</keyword>
<feature type="binding site" evidence="16">
    <location>
        <position position="512"/>
    </location>
    <ligand>
        <name>ATP</name>
        <dbReference type="ChEBI" id="CHEBI:30616"/>
    </ligand>
</feature>
<dbReference type="InterPro" id="IPR032630">
    <property type="entry name" value="P_typ_ATPase_c"/>
</dbReference>
<dbReference type="InterPro" id="IPR023298">
    <property type="entry name" value="ATPase_P-typ_TM_dom_sf"/>
</dbReference>
<feature type="transmembrane region" description="Helical" evidence="18">
    <location>
        <begin position="763"/>
        <end position="782"/>
    </location>
</feature>
<feature type="binding site" evidence="16">
    <location>
        <position position="350"/>
    </location>
    <ligand>
        <name>ATP</name>
        <dbReference type="ChEBI" id="CHEBI:30616"/>
    </ligand>
</feature>
<feature type="transmembrane region" description="Helical" evidence="18">
    <location>
        <begin position="730"/>
        <end position="751"/>
    </location>
</feature>
<feature type="compositionally biased region" description="Low complexity" evidence="19">
    <location>
        <begin position="165"/>
        <end position="174"/>
    </location>
</feature>
<dbReference type="InterPro" id="IPR023299">
    <property type="entry name" value="ATPase_P-typ_cyto_dom_N"/>
</dbReference>
<feature type="transmembrane region" description="Helical" evidence="18">
    <location>
        <begin position="627"/>
        <end position="647"/>
    </location>
</feature>
<accession>A0A7R9M9Z2</accession>
<dbReference type="GO" id="GO:0140326">
    <property type="term" value="F:ATPase-coupled intramembrane lipid transporter activity"/>
    <property type="evidence" value="ECO:0007669"/>
    <property type="project" value="UniProtKB-EC"/>
</dbReference>
<evidence type="ECO:0000256" key="12">
    <source>
        <dbReference type="ARBA" id="ARBA00023055"/>
    </source>
</evidence>
<dbReference type="Gene3D" id="3.40.1110.10">
    <property type="entry name" value="Calcium-transporting ATPase, cytoplasmic domain N"/>
    <property type="match status" value="2"/>
</dbReference>
<keyword evidence="12" id="KW-0445">Lipid transport</keyword>
<dbReference type="SUPFAM" id="SSF56784">
    <property type="entry name" value="HAD-like"/>
    <property type="match status" value="1"/>
</dbReference>
<feature type="domain" description="P-type ATPase C-terminal" evidence="20">
    <location>
        <begin position="565"/>
        <end position="791"/>
    </location>
</feature>
<keyword evidence="6 17" id="KW-0479">Metal-binding</keyword>
<evidence type="ECO:0000256" key="16">
    <source>
        <dbReference type="PIRSR" id="PIRSR606539-2"/>
    </source>
</evidence>
<sequence>MMNNNEPRSKVGLLDYEVNSITKVLFAAVVILAFAMICLKGFNGPYFRYWFRFVLLFSYIIPISLRVNLEMGRVVYSYMIQRDMEIPGTLVRTTTIPEDLGRIAYLLTDKTGTLTRNEMVFKKIHLGKISYSPEYFDELSALLRAAYTPQPPQSNNYQTHKRDSSTASTASFTARQYQPRHMRVDSYEVDRDSVYRVQQAVLVIALCHNVTPSYENGSNPYSDSVDLSKPPIESDSVSIPLMPRGITYQASSPDEVALVQWTEKLGLALVYRDLTTMKLRNPNGNLMGFEILQIFPFSSETKRMGIIVRDQTNDEIMFLLKGADSVMSSIIVYSDWLQEQCDNMARQGLRTLVVAKKTLTDEQYSEFETRYNQAKCSMSDRNAKISAVLANLEKDMELLCLTGVEDRLQEGVATTLKGLQDAGIKLWMLTGDKLETAISIAKSSQLVKKMQEFYVFRPVKNRTEAHLELNNFHRKSDCPLVIRGEDLELCMKFYSTEFMELACQCPAVVCCRCSPTQKAEVVKLIQNRTGKRTCAVGDGGNDVSMIQTADVGVGIVGKEGQQASLAADFSILQFSHIYRLILLHGRYSYKRSATLSQFIIHRGLIISTLQAIFSSVFYFASVALYQGFLMIGYATVYTMFPVFSIVLDKDVSPRLVMRYPELYKLMKGRSLSYKTFFIWVLISIYQGGVIMYGAMLLFNDEFIHVVAITFTAVILTELLMLALTVRTWHWLMIVAELISLSTYLLTLIVAPQYFDEKFIQTRAFLWKVTLLTVVSCLPLYILKFVHRKIAPPSHSKLT</sequence>
<dbReference type="InterPro" id="IPR018303">
    <property type="entry name" value="ATPase_P-typ_P_site"/>
</dbReference>
<evidence type="ECO:0000256" key="9">
    <source>
        <dbReference type="ARBA" id="ARBA00022842"/>
    </source>
</evidence>
<feature type="binding site" evidence="17">
    <location>
        <position position="538"/>
    </location>
    <ligand>
        <name>Mg(2+)</name>
        <dbReference type="ChEBI" id="CHEBI:18420"/>
    </ligand>
</feature>
<protein>
    <recommendedName>
        <fullName evidence="18">Phospholipid-transporting ATPase</fullName>
        <ecNumber evidence="18">7.6.2.1</ecNumber>
    </recommendedName>
</protein>
<evidence type="ECO:0000313" key="22">
    <source>
        <dbReference type="Proteomes" id="UP000728032"/>
    </source>
</evidence>
<evidence type="ECO:0000256" key="10">
    <source>
        <dbReference type="ARBA" id="ARBA00022967"/>
    </source>
</evidence>
<dbReference type="GO" id="GO:0006890">
    <property type="term" value="P:retrograde vesicle-mediated transport, Golgi to endoplasmic reticulum"/>
    <property type="evidence" value="ECO:0007669"/>
    <property type="project" value="TreeGrafter"/>
</dbReference>
<feature type="binding site" evidence="17">
    <location>
        <position position="542"/>
    </location>
    <ligand>
        <name>Mg(2+)</name>
        <dbReference type="ChEBI" id="CHEBI:18420"/>
    </ligand>
</feature>
<dbReference type="PANTHER" id="PTHR24092">
    <property type="entry name" value="PROBABLE PHOSPHOLIPID-TRANSPORTING ATPASE"/>
    <property type="match status" value="1"/>
</dbReference>
<feature type="active site" description="4-aspartylphosphate intermediate" evidence="15">
    <location>
        <position position="109"/>
    </location>
</feature>
<feature type="transmembrane region" description="Helical" evidence="18">
    <location>
        <begin position="676"/>
        <end position="696"/>
    </location>
</feature>
<feature type="binding site" evidence="16">
    <location>
        <position position="541"/>
    </location>
    <ligand>
        <name>ATP</name>
        <dbReference type="ChEBI" id="CHEBI:30616"/>
    </ligand>
</feature>
<dbReference type="SUPFAM" id="SSF81665">
    <property type="entry name" value="Calcium ATPase, transmembrane domain M"/>
    <property type="match status" value="1"/>
</dbReference>
<dbReference type="GO" id="GO:0005802">
    <property type="term" value="C:trans-Golgi network"/>
    <property type="evidence" value="ECO:0007669"/>
    <property type="project" value="TreeGrafter"/>
</dbReference>
<dbReference type="GO" id="GO:0016887">
    <property type="term" value="F:ATP hydrolysis activity"/>
    <property type="evidence" value="ECO:0007669"/>
    <property type="project" value="InterPro"/>
</dbReference>
<dbReference type="PRINTS" id="PR00119">
    <property type="entry name" value="CATATPASE"/>
</dbReference>
<dbReference type="PROSITE" id="PS00154">
    <property type="entry name" value="ATPASE_E1_E2"/>
    <property type="match status" value="1"/>
</dbReference>
<dbReference type="SFLD" id="SFLDF00027">
    <property type="entry name" value="p-type_atpase"/>
    <property type="match status" value="1"/>
</dbReference>
<evidence type="ECO:0000256" key="5">
    <source>
        <dbReference type="ARBA" id="ARBA00022692"/>
    </source>
</evidence>
<dbReference type="InterPro" id="IPR044492">
    <property type="entry name" value="P_typ_ATPase_HD_dom"/>
</dbReference>